<accession>A0AAV1VXF3</accession>
<dbReference type="InterPro" id="IPR016162">
    <property type="entry name" value="Ald_DH_N"/>
</dbReference>
<dbReference type="SUPFAM" id="SSF53720">
    <property type="entry name" value="ALDH-like"/>
    <property type="match status" value="1"/>
</dbReference>
<evidence type="ECO:0000313" key="2">
    <source>
        <dbReference type="Proteomes" id="UP001497480"/>
    </source>
</evidence>
<keyword evidence="2" id="KW-1185">Reference proteome</keyword>
<dbReference type="Proteomes" id="UP001497480">
    <property type="component" value="Unassembled WGS sequence"/>
</dbReference>
<proteinExistence type="predicted"/>
<comment type="caution">
    <text evidence="1">The sequence shown here is derived from an EMBL/GenBank/DDBJ whole genome shotgun (WGS) entry which is preliminary data.</text>
</comment>
<dbReference type="EMBL" id="CAXHTB010000002">
    <property type="protein sequence ID" value="CAL0301467.1"/>
    <property type="molecule type" value="Genomic_DNA"/>
</dbReference>
<evidence type="ECO:0000313" key="1">
    <source>
        <dbReference type="EMBL" id="CAL0301467.1"/>
    </source>
</evidence>
<name>A0AAV1VXF3_LUPLU</name>
<dbReference type="InterPro" id="IPR016161">
    <property type="entry name" value="Ald_DH/histidinol_DH"/>
</dbReference>
<organism evidence="1 2">
    <name type="scientific">Lupinus luteus</name>
    <name type="common">European yellow lupine</name>
    <dbReference type="NCBI Taxonomy" id="3873"/>
    <lineage>
        <taxon>Eukaryota</taxon>
        <taxon>Viridiplantae</taxon>
        <taxon>Streptophyta</taxon>
        <taxon>Embryophyta</taxon>
        <taxon>Tracheophyta</taxon>
        <taxon>Spermatophyta</taxon>
        <taxon>Magnoliopsida</taxon>
        <taxon>eudicotyledons</taxon>
        <taxon>Gunneridae</taxon>
        <taxon>Pentapetalae</taxon>
        <taxon>rosids</taxon>
        <taxon>fabids</taxon>
        <taxon>Fabales</taxon>
        <taxon>Fabaceae</taxon>
        <taxon>Papilionoideae</taxon>
        <taxon>50 kb inversion clade</taxon>
        <taxon>genistoids sensu lato</taxon>
        <taxon>core genistoids</taxon>
        <taxon>Genisteae</taxon>
        <taxon>Lupinus</taxon>
    </lineage>
</organism>
<protein>
    <submittedName>
        <fullName evidence="1">Uncharacterized protein</fullName>
    </submittedName>
</protein>
<sequence>MPVLPVFHYCPFCDAAVLHYPVDRMSGLANNPNWITVETWANGESYEQSAIVEVLMLVCQIRYYAGWASRLHVLTILVDESLHMQTLHEPIGTSLFSYLLGRLDRHGHVTPLP</sequence>
<gene>
    <name evidence="1" type="ORF">LLUT_LOCUS2527</name>
</gene>
<dbReference type="AlphaFoldDB" id="A0AAV1VXF3"/>
<dbReference type="Gene3D" id="3.40.605.10">
    <property type="entry name" value="Aldehyde Dehydrogenase, Chain A, domain 1"/>
    <property type="match status" value="1"/>
</dbReference>
<dbReference type="GO" id="GO:0016491">
    <property type="term" value="F:oxidoreductase activity"/>
    <property type="evidence" value="ECO:0007669"/>
    <property type="project" value="InterPro"/>
</dbReference>
<reference evidence="1 2" key="1">
    <citation type="submission" date="2024-03" db="EMBL/GenBank/DDBJ databases">
        <authorList>
            <person name="Martinez-Hernandez J."/>
        </authorList>
    </citation>
    <scope>NUCLEOTIDE SEQUENCE [LARGE SCALE GENOMIC DNA]</scope>
</reference>